<sequence>TMATPNGSPTIVTIFDDTSGASVRSPPSDLVASNGSPHSYATQAATDQSSIHSVQPPLVTFVHSLATSVATTCSTMYGRISKSLIPSTMVVDSDLSTVLDMMQKVDDTYLHLEAMYTFLRPLGYDQYYSGGNDQYIRDAFNAYLVSL</sequence>
<dbReference type="AlphaFoldDB" id="A0AA38GU43"/>
<reference evidence="2 3" key="1">
    <citation type="journal article" date="2021" name="Nat. Plants">
        <title>The Taxus genome provides insights into paclitaxel biosynthesis.</title>
        <authorList>
            <person name="Xiong X."/>
            <person name="Gou J."/>
            <person name="Liao Q."/>
            <person name="Li Y."/>
            <person name="Zhou Q."/>
            <person name="Bi G."/>
            <person name="Li C."/>
            <person name="Du R."/>
            <person name="Wang X."/>
            <person name="Sun T."/>
            <person name="Guo L."/>
            <person name="Liang H."/>
            <person name="Lu P."/>
            <person name="Wu Y."/>
            <person name="Zhang Z."/>
            <person name="Ro D.K."/>
            <person name="Shang Y."/>
            <person name="Huang S."/>
            <person name="Yan J."/>
        </authorList>
    </citation>
    <scope>NUCLEOTIDE SEQUENCE [LARGE SCALE GENOMIC DNA]</scope>
    <source>
        <strain evidence="2">Ta-2019</strain>
    </source>
</reference>
<evidence type="ECO:0000313" key="3">
    <source>
        <dbReference type="Proteomes" id="UP000824469"/>
    </source>
</evidence>
<evidence type="ECO:0000256" key="1">
    <source>
        <dbReference type="SAM" id="MobiDB-lite"/>
    </source>
</evidence>
<feature type="compositionally biased region" description="Polar residues" evidence="1">
    <location>
        <begin position="1"/>
        <end position="11"/>
    </location>
</feature>
<feature type="region of interest" description="Disordered" evidence="1">
    <location>
        <begin position="1"/>
        <end position="44"/>
    </location>
</feature>
<gene>
    <name evidence="2" type="ORF">KI387_006773</name>
</gene>
<accession>A0AA38GU43</accession>
<proteinExistence type="predicted"/>
<feature type="compositionally biased region" description="Polar residues" evidence="1">
    <location>
        <begin position="31"/>
        <end position="44"/>
    </location>
</feature>
<evidence type="ECO:0000313" key="2">
    <source>
        <dbReference type="EMBL" id="KAH9326595.1"/>
    </source>
</evidence>
<dbReference type="EMBL" id="JAHRHJ020000002">
    <property type="protein sequence ID" value="KAH9326595.1"/>
    <property type="molecule type" value="Genomic_DNA"/>
</dbReference>
<dbReference type="Proteomes" id="UP000824469">
    <property type="component" value="Unassembled WGS sequence"/>
</dbReference>
<name>A0AA38GU43_TAXCH</name>
<protein>
    <submittedName>
        <fullName evidence="2">Uncharacterized protein</fullName>
    </submittedName>
</protein>
<comment type="caution">
    <text evidence="2">The sequence shown here is derived from an EMBL/GenBank/DDBJ whole genome shotgun (WGS) entry which is preliminary data.</text>
</comment>
<organism evidence="2 3">
    <name type="scientific">Taxus chinensis</name>
    <name type="common">Chinese yew</name>
    <name type="synonym">Taxus wallichiana var. chinensis</name>
    <dbReference type="NCBI Taxonomy" id="29808"/>
    <lineage>
        <taxon>Eukaryota</taxon>
        <taxon>Viridiplantae</taxon>
        <taxon>Streptophyta</taxon>
        <taxon>Embryophyta</taxon>
        <taxon>Tracheophyta</taxon>
        <taxon>Spermatophyta</taxon>
        <taxon>Pinopsida</taxon>
        <taxon>Pinidae</taxon>
        <taxon>Conifers II</taxon>
        <taxon>Cupressales</taxon>
        <taxon>Taxaceae</taxon>
        <taxon>Taxus</taxon>
    </lineage>
</organism>
<feature type="non-terminal residue" evidence="2">
    <location>
        <position position="1"/>
    </location>
</feature>
<keyword evidence="3" id="KW-1185">Reference proteome</keyword>